<dbReference type="InterPro" id="IPR018613">
    <property type="entry name" value="Ccdc97-like"/>
</dbReference>
<accession>A0ABQ9IH16</accession>
<name>A0ABQ9IH16_9NEOP</name>
<gene>
    <name evidence="1" type="ORF">PR048_001308</name>
</gene>
<keyword evidence="2" id="KW-1185">Reference proteome</keyword>
<dbReference type="EMBL" id="JARBHB010000001">
    <property type="protein sequence ID" value="KAJ8895967.1"/>
    <property type="molecule type" value="Genomic_DNA"/>
</dbReference>
<comment type="caution">
    <text evidence="1">The sequence shown here is derived from an EMBL/GenBank/DDBJ whole genome shotgun (WGS) entry which is preliminary data.</text>
</comment>
<evidence type="ECO:0000313" key="1">
    <source>
        <dbReference type="EMBL" id="KAJ8895967.1"/>
    </source>
</evidence>
<dbReference type="PANTHER" id="PTHR31840">
    <property type="entry name" value="COILED-COIL DOMAIN-CONTAINING PROTEIN 97"/>
    <property type="match status" value="1"/>
</dbReference>
<dbReference type="Proteomes" id="UP001159363">
    <property type="component" value="Chromosome 1"/>
</dbReference>
<sequence>MSCKVEVNGELPELSTSIKHVSELEELKEPDCAEVMVANGDAASPMEGAATRGFCLMDEMLDYLSHSKGAYFKSQQIGEPELTVVQKREIARDMLQRSSGQFLARFGYYLEEKHLEYFTDDGVCDDDYEVQYHVRQLQRFHSKRKNQVSLYFGAFRVSYSWG</sequence>
<reference evidence="1 2" key="1">
    <citation type="submission" date="2023-02" db="EMBL/GenBank/DDBJ databases">
        <title>LHISI_Scaffold_Assembly.</title>
        <authorList>
            <person name="Stuart O.P."/>
            <person name="Cleave R."/>
            <person name="Magrath M.J.L."/>
            <person name="Mikheyev A.S."/>
        </authorList>
    </citation>
    <scope>NUCLEOTIDE SEQUENCE [LARGE SCALE GENOMIC DNA]</scope>
    <source>
        <strain evidence="1">Daus_M_001</strain>
        <tissue evidence="1">Leg muscle</tissue>
    </source>
</reference>
<proteinExistence type="predicted"/>
<evidence type="ECO:0000313" key="2">
    <source>
        <dbReference type="Proteomes" id="UP001159363"/>
    </source>
</evidence>
<dbReference type="PANTHER" id="PTHR31840:SF1">
    <property type="entry name" value="COILED-COIL DOMAIN-CONTAINING PROTEIN 97"/>
    <property type="match status" value="1"/>
</dbReference>
<protein>
    <submittedName>
        <fullName evidence="1">Uncharacterized protein</fullName>
    </submittedName>
</protein>
<organism evidence="1 2">
    <name type="scientific">Dryococelus australis</name>
    <dbReference type="NCBI Taxonomy" id="614101"/>
    <lineage>
        <taxon>Eukaryota</taxon>
        <taxon>Metazoa</taxon>
        <taxon>Ecdysozoa</taxon>
        <taxon>Arthropoda</taxon>
        <taxon>Hexapoda</taxon>
        <taxon>Insecta</taxon>
        <taxon>Pterygota</taxon>
        <taxon>Neoptera</taxon>
        <taxon>Polyneoptera</taxon>
        <taxon>Phasmatodea</taxon>
        <taxon>Verophasmatodea</taxon>
        <taxon>Anareolatae</taxon>
        <taxon>Phasmatidae</taxon>
        <taxon>Eurycanthinae</taxon>
        <taxon>Dryococelus</taxon>
    </lineage>
</organism>